<evidence type="ECO:0000256" key="3">
    <source>
        <dbReference type="ARBA" id="ARBA00022827"/>
    </source>
</evidence>
<keyword evidence="2" id="KW-0285">Flavoprotein</keyword>
<evidence type="ECO:0000256" key="1">
    <source>
        <dbReference type="ARBA" id="ARBA00010139"/>
    </source>
</evidence>
<dbReference type="Proteomes" id="UP001215598">
    <property type="component" value="Unassembled WGS sequence"/>
</dbReference>
<dbReference type="InterPro" id="IPR036188">
    <property type="entry name" value="FAD/NAD-bd_sf"/>
</dbReference>
<dbReference type="InterPro" id="IPR051209">
    <property type="entry name" value="FAD-bind_Monooxygenase_sf"/>
</dbReference>
<protein>
    <submittedName>
        <fullName evidence="5">Uncharacterized protein</fullName>
    </submittedName>
</protein>
<dbReference type="EMBL" id="JARKIB010000026">
    <property type="protein sequence ID" value="KAJ7765267.1"/>
    <property type="molecule type" value="Genomic_DNA"/>
</dbReference>
<keyword evidence="4" id="KW-0560">Oxidoreductase</keyword>
<dbReference type="PANTHER" id="PTHR42877:SF4">
    <property type="entry name" value="FAD_NAD(P)-BINDING DOMAIN-CONTAINING PROTEIN-RELATED"/>
    <property type="match status" value="1"/>
</dbReference>
<accession>A0AAD7NLC1</accession>
<gene>
    <name evidence="5" type="ORF">B0H16DRAFT_415317</name>
</gene>
<keyword evidence="3" id="KW-0274">FAD</keyword>
<evidence type="ECO:0000256" key="2">
    <source>
        <dbReference type="ARBA" id="ARBA00022630"/>
    </source>
</evidence>
<keyword evidence="6" id="KW-1185">Reference proteome</keyword>
<dbReference type="SUPFAM" id="SSF51905">
    <property type="entry name" value="FAD/NAD(P)-binding domain"/>
    <property type="match status" value="2"/>
</dbReference>
<dbReference type="GO" id="GO:0050660">
    <property type="term" value="F:flavin adenine dinucleotide binding"/>
    <property type="evidence" value="ECO:0007669"/>
    <property type="project" value="InterPro"/>
</dbReference>
<dbReference type="InterPro" id="IPR020946">
    <property type="entry name" value="Flavin_mOase-like"/>
</dbReference>
<comment type="similarity">
    <text evidence="1">Belongs to the FAD-binding monooxygenase family.</text>
</comment>
<name>A0AAD7NLC1_9AGAR</name>
<evidence type="ECO:0000313" key="6">
    <source>
        <dbReference type="Proteomes" id="UP001215598"/>
    </source>
</evidence>
<proteinExistence type="inferred from homology"/>
<dbReference type="PANTHER" id="PTHR42877">
    <property type="entry name" value="L-ORNITHINE N(5)-MONOOXYGENASE-RELATED"/>
    <property type="match status" value="1"/>
</dbReference>
<sequence>MPQKIVVIGAGIGGVSFGIALKRQLGRGFDDFVIYEKASDVGGTWRDNIYPGASSDIFMHFYSLSTDLNPDWNATHGTQPEMHAYWRKLTTKYKLYPRIVFNRLVVSAKWSPEEQLYHIVTEDVQTHEQFSTTAQILISALGVLEVPRFPDIPGLSSFKGKMFHSARWDTGVELRGKRVAVVGNGASATQLVPLISDDPDVNITQFCRTPNWLSPPISYNYTPRWKWVFRNVPLVMRAYRIFLYLRGELLYLRVFANPTTRAEISARVTSYIRHMAPKEDAERLIPDYAMGCKRLLRDTNYLQSLHKPNLRLNWDGIQSVEEDGLITKKGDKLAFDVMIFATGFAADVYPLTVVGDAGKSVQEYYDSQSGPKAYMGSTVPGFPNFFMLVGPNTSTGHTSAILTEEMQIAYILKFVKPILTGEVASFTVTPRATDAYNNFIQARLSKSVFMQCASWYRAGGDAEGKVYATFPGPMMLFGSWLRVPRWKDYDVGRTKRTKGWERRMWVERWLRWLRPAWWAGLVEGLFVRWISS</sequence>
<dbReference type="AlphaFoldDB" id="A0AAD7NLC1"/>
<dbReference type="Gene3D" id="3.50.50.60">
    <property type="entry name" value="FAD/NAD(P)-binding domain"/>
    <property type="match status" value="2"/>
</dbReference>
<dbReference type="Pfam" id="PF00743">
    <property type="entry name" value="FMO-like"/>
    <property type="match status" value="1"/>
</dbReference>
<dbReference type="GO" id="GO:0004499">
    <property type="term" value="F:N,N-dimethylaniline monooxygenase activity"/>
    <property type="evidence" value="ECO:0007669"/>
    <property type="project" value="InterPro"/>
</dbReference>
<dbReference type="GO" id="GO:0050661">
    <property type="term" value="F:NADP binding"/>
    <property type="evidence" value="ECO:0007669"/>
    <property type="project" value="InterPro"/>
</dbReference>
<organism evidence="5 6">
    <name type="scientific">Mycena metata</name>
    <dbReference type="NCBI Taxonomy" id="1033252"/>
    <lineage>
        <taxon>Eukaryota</taxon>
        <taxon>Fungi</taxon>
        <taxon>Dikarya</taxon>
        <taxon>Basidiomycota</taxon>
        <taxon>Agaricomycotina</taxon>
        <taxon>Agaricomycetes</taxon>
        <taxon>Agaricomycetidae</taxon>
        <taxon>Agaricales</taxon>
        <taxon>Marasmiineae</taxon>
        <taxon>Mycenaceae</taxon>
        <taxon>Mycena</taxon>
    </lineage>
</organism>
<evidence type="ECO:0000256" key="4">
    <source>
        <dbReference type="ARBA" id="ARBA00023002"/>
    </source>
</evidence>
<comment type="caution">
    <text evidence="5">The sequence shown here is derived from an EMBL/GenBank/DDBJ whole genome shotgun (WGS) entry which is preliminary data.</text>
</comment>
<reference evidence="5" key="1">
    <citation type="submission" date="2023-03" db="EMBL/GenBank/DDBJ databases">
        <title>Massive genome expansion in bonnet fungi (Mycena s.s.) driven by repeated elements and novel gene families across ecological guilds.</title>
        <authorList>
            <consortium name="Lawrence Berkeley National Laboratory"/>
            <person name="Harder C.B."/>
            <person name="Miyauchi S."/>
            <person name="Viragh M."/>
            <person name="Kuo A."/>
            <person name="Thoen E."/>
            <person name="Andreopoulos B."/>
            <person name="Lu D."/>
            <person name="Skrede I."/>
            <person name="Drula E."/>
            <person name="Henrissat B."/>
            <person name="Morin E."/>
            <person name="Kohler A."/>
            <person name="Barry K."/>
            <person name="LaButti K."/>
            <person name="Morin E."/>
            <person name="Salamov A."/>
            <person name="Lipzen A."/>
            <person name="Mereny Z."/>
            <person name="Hegedus B."/>
            <person name="Baldrian P."/>
            <person name="Stursova M."/>
            <person name="Weitz H."/>
            <person name="Taylor A."/>
            <person name="Grigoriev I.V."/>
            <person name="Nagy L.G."/>
            <person name="Martin F."/>
            <person name="Kauserud H."/>
        </authorList>
    </citation>
    <scope>NUCLEOTIDE SEQUENCE</scope>
    <source>
        <strain evidence="5">CBHHK182m</strain>
    </source>
</reference>
<evidence type="ECO:0000313" key="5">
    <source>
        <dbReference type="EMBL" id="KAJ7765267.1"/>
    </source>
</evidence>